<evidence type="ECO:0000313" key="2">
    <source>
        <dbReference type="Proteomes" id="UP000095767"/>
    </source>
</evidence>
<dbReference type="EMBL" id="LWDX02047237">
    <property type="protein sequence ID" value="OEL21733.1"/>
    <property type="molecule type" value="Genomic_DNA"/>
</dbReference>
<feature type="non-terminal residue" evidence="1">
    <location>
        <position position="1"/>
    </location>
</feature>
<accession>A0A1E5V9A8</accession>
<dbReference type="AlphaFoldDB" id="A0A1E5V9A8"/>
<evidence type="ECO:0000313" key="1">
    <source>
        <dbReference type="EMBL" id="OEL21733.1"/>
    </source>
</evidence>
<name>A0A1E5V9A8_9POAL</name>
<protein>
    <submittedName>
        <fullName evidence="1">Uncharacterized protein</fullName>
    </submittedName>
</protein>
<gene>
    <name evidence="1" type="ORF">BAE44_0017248</name>
</gene>
<organism evidence="1 2">
    <name type="scientific">Dichanthelium oligosanthes</name>
    <dbReference type="NCBI Taxonomy" id="888268"/>
    <lineage>
        <taxon>Eukaryota</taxon>
        <taxon>Viridiplantae</taxon>
        <taxon>Streptophyta</taxon>
        <taxon>Embryophyta</taxon>
        <taxon>Tracheophyta</taxon>
        <taxon>Spermatophyta</taxon>
        <taxon>Magnoliopsida</taxon>
        <taxon>Liliopsida</taxon>
        <taxon>Poales</taxon>
        <taxon>Poaceae</taxon>
        <taxon>PACMAD clade</taxon>
        <taxon>Panicoideae</taxon>
        <taxon>Panicodae</taxon>
        <taxon>Paniceae</taxon>
        <taxon>Dichantheliinae</taxon>
        <taxon>Dichanthelium</taxon>
    </lineage>
</organism>
<comment type="caution">
    <text evidence="1">The sequence shown here is derived from an EMBL/GenBank/DDBJ whole genome shotgun (WGS) entry which is preliminary data.</text>
</comment>
<sequence length="49" mass="5776">LIPNLWWWCGNCGRNETPVCPTIPVQPRQMYPAAYNRRQSCGFRPERVI</sequence>
<reference evidence="1 2" key="1">
    <citation type="submission" date="2016-09" db="EMBL/GenBank/DDBJ databases">
        <title>The draft genome of Dichanthelium oligosanthes: A C3 panicoid grass species.</title>
        <authorList>
            <person name="Studer A.J."/>
            <person name="Schnable J.C."/>
            <person name="Brutnell T.P."/>
        </authorList>
    </citation>
    <scope>NUCLEOTIDE SEQUENCE [LARGE SCALE GENOMIC DNA]</scope>
    <source>
        <strain evidence="2">cv. Kellogg 1175</strain>
        <tissue evidence="1">Leaf</tissue>
    </source>
</reference>
<proteinExistence type="predicted"/>
<keyword evidence="2" id="KW-1185">Reference proteome</keyword>
<dbReference type="Proteomes" id="UP000095767">
    <property type="component" value="Unassembled WGS sequence"/>
</dbReference>